<feature type="domain" description="Alpha/beta hydrolase fold-3" evidence="2">
    <location>
        <begin position="80"/>
        <end position="288"/>
    </location>
</feature>
<gene>
    <name evidence="3" type="ORF">HNR10_004013</name>
</gene>
<sequence>MTYAFDPELAPWAPRLAPIDYGDLATARPRLREVMRRQAMYQPRNPVETVDTEVPGPDGAPPVPVRLYRPSGHDEDLPALLYPHWGGFVTGDLDTSHSSATRVADEVGAVVISVDYRLAPEHPYPAALHDCYAVLEWAAHKAADLRIDPDRLGVGGLSAGGGLATATALLARDRGGPRPCFLFLLFPELDDRLETVSARAFTDTPMLDRPNLLLSWRHYLGEGIERGGDDVPALASPARARDLSGLPPTFVGVCEFDPLRDEGLDFAQRLIQAGVKTELAHYPGTFHASIGIEAAVSQRMLDDQMDVLRRGLVFS</sequence>
<dbReference type="PANTHER" id="PTHR48081:SF8">
    <property type="entry name" value="ALPHA_BETA HYDROLASE FOLD-3 DOMAIN-CONTAINING PROTEIN-RELATED"/>
    <property type="match status" value="1"/>
</dbReference>
<dbReference type="InterPro" id="IPR050300">
    <property type="entry name" value="GDXG_lipolytic_enzyme"/>
</dbReference>
<dbReference type="EMBL" id="JACCFS010000001">
    <property type="protein sequence ID" value="NYJ36132.1"/>
    <property type="molecule type" value="Genomic_DNA"/>
</dbReference>
<dbReference type="Pfam" id="PF07859">
    <property type="entry name" value="Abhydrolase_3"/>
    <property type="match status" value="1"/>
</dbReference>
<keyword evidence="1" id="KW-0378">Hydrolase</keyword>
<dbReference type="InterPro" id="IPR029058">
    <property type="entry name" value="AB_hydrolase_fold"/>
</dbReference>
<evidence type="ECO:0000256" key="1">
    <source>
        <dbReference type="ARBA" id="ARBA00022801"/>
    </source>
</evidence>
<dbReference type="RefSeq" id="WP_179825836.1">
    <property type="nucleotide sequence ID" value="NZ_JACCFS010000001.1"/>
</dbReference>
<evidence type="ECO:0000313" key="4">
    <source>
        <dbReference type="Proteomes" id="UP000572051"/>
    </source>
</evidence>
<protein>
    <submittedName>
        <fullName evidence="3">Acetyl esterase/lipase</fullName>
    </submittedName>
</protein>
<proteinExistence type="predicted"/>
<dbReference type="SUPFAM" id="SSF53474">
    <property type="entry name" value="alpha/beta-Hydrolases"/>
    <property type="match status" value="1"/>
</dbReference>
<evidence type="ECO:0000259" key="2">
    <source>
        <dbReference type="Pfam" id="PF07859"/>
    </source>
</evidence>
<organism evidence="3 4">
    <name type="scientific">Nocardiopsis aegyptia</name>
    <dbReference type="NCBI Taxonomy" id="220378"/>
    <lineage>
        <taxon>Bacteria</taxon>
        <taxon>Bacillati</taxon>
        <taxon>Actinomycetota</taxon>
        <taxon>Actinomycetes</taxon>
        <taxon>Streptosporangiales</taxon>
        <taxon>Nocardiopsidaceae</taxon>
        <taxon>Nocardiopsis</taxon>
    </lineage>
</organism>
<dbReference type="AlphaFoldDB" id="A0A7Z0EQP6"/>
<evidence type="ECO:0000313" key="3">
    <source>
        <dbReference type="EMBL" id="NYJ36132.1"/>
    </source>
</evidence>
<keyword evidence="4" id="KW-1185">Reference proteome</keyword>
<dbReference type="InterPro" id="IPR013094">
    <property type="entry name" value="AB_hydrolase_3"/>
</dbReference>
<dbReference type="Gene3D" id="3.40.50.1820">
    <property type="entry name" value="alpha/beta hydrolase"/>
    <property type="match status" value="1"/>
</dbReference>
<dbReference type="GO" id="GO:0016787">
    <property type="term" value="F:hydrolase activity"/>
    <property type="evidence" value="ECO:0007669"/>
    <property type="project" value="UniProtKB-KW"/>
</dbReference>
<reference evidence="3 4" key="1">
    <citation type="submission" date="2020-07" db="EMBL/GenBank/DDBJ databases">
        <title>Sequencing the genomes of 1000 actinobacteria strains.</title>
        <authorList>
            <person name="Klenk H.-P."/>
        </authorList>
    </citation>
    <scope>NUCLEOTIDE SEQUENCE [LARGE SCALE GENOMIC DNA]</scope>
    <source>
        <strain evidence="3 4">DSM 44442</strain>
    </source>
</reference>
<comment type="caution">
    <text evidence="3">The sequence shown here is derived from an EMBL/GenBank/DDBJ whole genome shotgun (WGS) entry which is preliminary data.</text>
</comment>
<accession>A0A7Z0EQP6</accession>
<name>A0A7Z0EQP6_9ACTN</name>
<dbReference type="Proteomes" id="UP000572051">
    <property type="component" value="Unassembled WGS sequence"/>
</dbReference>
<dbReference type="PANTHER" id="PTHR48081">
    <property type="entry name" value="AB HYDROLASE SUPERFAMILY PROTEIN C4A8.06C"/>
    <property type="match status" value="1"/>
</dbReference>